<feature type="transmembrane region" description="Helical" evidence="14">
    <location>
        <begin position="320"/>
        <end position="338"/>
    </location>
</feature>
<dbReference type="KEGG" id="hir:HETIRDRAFT_60319"/>
<name>W4KLQ8_HETIT</name>
<evidence type="ECO:0000256" key="13">
    <source>
        <dbReference type="ARBA" id="ARBA00093457"/>
    </source>
</evidence>
<sequence>MLQLTSSITNAVRRLLYDPKLFWALAAVVIIGDAILTQLIIRFVSYTEIDWETYMYQVQLYIKGERDYSNISGPTGPLVYPAGHVHIHELLYRITGAGLDIAFAQQIYAGLYIVSLVLSCAIYRTAGALPNWVILLLPLSKRLHSIFVLRLFNDCWAVVLTQMAVLSFAAGSYDLGAVIFSAAVSVKMSALLCLPGILVICVKRRGPLDTFRLVAIMTLVQGLICRQFLRDYPWPYFANAFDLSRVFLYKWTVNWRFLDEATFLSPGLARGLLLGHASVLIAFGLFKWCYKDGGFIAVLRKALTNPMKASGVSQITADDVVTIVFSANLIGIIFARSLHYQFYSWYAQQLPFLLWRTPYPTFVKLCILSAVEYAWNVYPSTVVSSGMLVTANVLALIGVWHGYPMDTPQSDSGVKTD</sequence>
<dbReference type="InParanoid" id="W4KLQ8"/>
<feature type="transmembrane region" description="Helical" evidence="14">
    <location>
        <begin position="268"/>
        <end position="290"/>
    </location>
</feature>
<evidence type="ECO:0000256" key="12">
    <source>
        <dbReference type="ARBA" id="ARBA00049506"/>
    </source>
</evidence>
<keyword evidence="10 14" id="KW-0472">Membrane</keyword>
<feature type="transmembrane region" description="Helical" evidence="14">
    <location>
        <begin position="21"/>
        <end position="41"/>
    </location>
</feature>
<feature type="transmembrane region" description="Helical" evidence="14">
    <location>
        <begin position="358"/>
        <end position="375"/>
    </location>
</feature>
<dbReference type="FunCoup" id="W4KLQ8">
    <property type="interactions" value="458"/>
</dbReference>
<dbReference type="InterPro" id="IPR007873">
    <property type="entry name" value="Glycosyltransferase_ALG3"/>
</dbReference>
<evidence type="ECO:0000256" key="11">
    <source>
        <dbReference type="ARBA" id="ARBA00044743"/>
    </source>
</evidence>
<accession>W4KLQ8</accession>
<gene>
    <name evidence="15" type="ORF">HETIRDRAFT_60319</name>
</gene>
<feature type="transmembrane region" description="Helical" evidence="14">
    <location>
        <begin position="147"/>
        <end position="169"/>
    </location>
</feature>
<dbReference type="STRING" id="747525.W4KLQ8"/>
<comment type="pathway">
    <text evidence="2 14">Protein modification; protein glycosylation.</text>
</comment>
<evidence type="ECO:0000256" key="5">
    <source>
        <dbReference type="ARBA" id="ARBA00022676"/>
    </source>
</evidence>
<keyword evidence="6 14" id="KW-0808">Transferase</keyword>
<dbReference type="GO" id="GO:0052925">
    <property type="term" value="F:dol-P-Man:Man(5)GlcNAc(2)-PP-Dol alpha-1,3-mannosyltransferase activity"/>
    <property type="evidence" value="ECO:0007669"/>
    <property type="project" value="UniProtKB-EC"/>
</dbReference>
<keyword evidence="16" id="KW-1185">Reference proteome</keyword>
<comment type="catalytic activity">
    <reaction evidence="12 14">
        <text>an alpha-D-Man-(1-&gt;2)-alpha-D-Man-(1-&gt;2)-alpha-D-Man-(1-&gt;3)-[alpha-D-Man-(1-&gt;6)]-beta-D-Man-(1-&gt;4)-beta-D-GlcNAc-(1-&gt;4)-alpha-D-GlcNAc-diphospho-di-trans,poly-cis-dolichol + a di-trans,poly-cis-dolichyl beta-D-mannosyl phosphate = an alpha-D-Man-(1-&gt;2)-alpha-D-Man-(1-&gt;2)-alpha-D-Man-(1-&gt;3)-[alpha-D-Man-(1-&gt;3)-alpha-D-Man-(1-&gt;6)]-beta-D-Man-(1-&gt;4)-beta-D-GlcNAc-(1-&gt;4)-alpha-D-GlcNAc-diphospho-di-trans,poly-cis-dolichol + a di-trans,poly-cis-dolichyl phosphate + H(+)</text>
        <dbReference type="Rhea" id="RHEA:29527"/>
        <dbReference type="Rhea" id="RHEA-COMP:19498"/>
        <dbReference type="Rhea" id="RHEA-COMP:19501"/>
        <dbReference type="Rhea" id="RHEA-COMP:19516"/>
        <dbReference type="Rhea" id="RHEA-COMP:19517"/>
        <dbReference type="ChEBI" id="CHEBI:15378"/>
        <dbReference type="ChEBI" id="CHEBI:57683"/>
        <dbReference type="ChEBI" id="CHEBI:58211"/>
        <dbReference type="ChEBI" id="CHEBI:132515"/>
        <dbReference type="ChEBI" id="CHEBI:132516"/>
        <dbReference type="EC" id="2.4.1.258"/>
    </reaction>
    <physiologicalReaction direction="left-to-right" evidence="12 14">
        <dbReference type="Rhea" id="RHEA:29528"/>
    </physiologicalReaction>
</comment>
<keyword evidence="9 14" id="KW-1133">Transmembrane helix</keyword>
<proteinExistence type="inferred from homology"/>
<dbReference type="OrthoDB" id="20028at2759"/>
<evidence type="ECO:0000256" key="14">
    <source>
        <dbReference type="RuleBase" id="RU364047"/>
    </source>
</evidence>
<dbReference type="Proteomes" id="UP000030671">
    <property type="component" value="Unassembled WGS sequence"/>
</dbReference>
<evidence type="ECO:0000256" key="2">
    <source>
        <dbReference type="ARBA" id="ARBA00004922"/>
    </source>
</evidence>
<feature type="transmembrane region" description="Helical" evidence="14">
    <location>
        <begin position="211"/>
        <end position="229"/>
    </location>
</feature>
<evidence type="ECO:0000256" key="7">
    <source>
        <dbReference type="ARBA" id="ARBA00022692"/>
    </source>
</evidence>
<evidence type="ECO:0000256" key="1">
    <source>
        <dbReference type="ARBA" id="ARBA00004477"/>
    </source>
</evidence>
<comment type="similarity">
    <text evidence="13">Belongs to the glycosyltransferase ALG3 family.</text>
</comment>
<evidence type="ECO:0000256" key="10">
    <source>
        <dbReference type="ARBA" id="ARBA00023136"/>
    </source>
</evidence>
<dbReference type="UniPathway" id="UPA00378"/>
<dbReference type="GeneID" id="20678506"/>
<feature type="transmembrane region" description="Helical" evidence="14">
    <location>
        <begin position="382"/>
        <end position="403"/>
    </location>
</feature>
<evidence type="ECO:0000256" key="4">
    <source>
        <dbReference type="ARBA" id="ARBA00015561"/>
    </source>
</evidence>
<evidence type="ECO:0000313" key="15">
    <source>
        <dbReference type="EMBL" id="ETW85991.1"/>
    </source>
</evidence>
<keyword evidence="7 14" id="KW-0812">Transmembrane</keyword>
<feature type="transmembrane region" description="Helical" evidence="14">
    <location>
        <begin position="107"/>
        <end position="126"/>
    </location>
</feature>
<dbReference type="EMBL" id="KI925455">
    <property type="protein sequence ID" value="ETW85991.1"/>
    <property type="molecule type" value="Genomic_DNA"/>
</dbReference>
<dbReference type="RefSeq" id="XP_009541837.1">
    <property type="nucleotide sequence ID" value="XM_009543542.1"/>
</dbReference>
<comment type="function">
    <text evidence="11 14">Dol-P-Man:Man(5)GlcNAc(2)-PP-Dol alpha-1,3-mannosyltransferase that operates in the biosynthetic pathway of dolichol-linked oligosaccharides, the glycan precursors employed in protein asparagine (N)-glycosylation. The assembly of dolichol-linked oligosaccharides begins on the cytosolic side of the endoplasmic reticulum membrane and finishes in its lumen. The sequential addition of sugars to dolichol pyrophosphate produces dolichol-linked oligosaccharides containing fourteen sugars, including two GlcNAcs, nine mannoses and three glucoses. Once assembled, the oligosaccharide is transferred from the lipid to nascent proteins by oligosaccharyltransferases. In the lumen of the endoplasmic reticulum, adds the first dolichyl beta-D-mannosyl phosphate derived mannose in an alpha-1,3 linkage to Man(5)GlcNAc(2)-PP-dolichol to produce Man(6)GlcNAc(2)-PP-dolichol.</text>
</comment>
<evidence type="ECO:0000256" key="6">
    <source>
        <dbReference type="ARBA" id="ARBA00022679"/>
    </source>
</evidence>
<evidence type="ECO:0000256" key="9">
    <source>
        <dbReference type="ARBA" id="ARBA00022989"/>
    </source>
</evidence>
<organism evidence="15 16">
    <name type="scientific">Heterobasidion irregulare (strain TC 32-1)</name>
    <dbReference type="NCBI Taxonomy" id="747525"/>
    <lineage>
        <taxon>Eukaryota</taxon>
        <taxon>Fungi</taxon>
        <taxon>Dikarya</taxon>
        <taxon>Basidiomycota</taxon>
        <taxon>Agaricomycotina</taxon>
        <taxon>Agaricomycetes</taxon>
        <taxon>Russulales</taxon>
        <taxon>Bondarzewiaceae</taxon>
        <taxon>Heterobasidion</taxon>
        <taxon>Heterobasidion annosum species complex</taxon>
    </lineage>
</organism>
<evidence type="ECO:0000313" key="16">
    <source>
        <dbReference type="Proteomes" id="UP000030671"/>
    </source>
</evidence>
<feature type="transmembrane region" description="Helical" evidence="14">
    <location>
        <begin position="175"/>
        <end position="199"/>
    </location>
</feature>
<protein>
    <recommendedName>
        <fullName evidence="4 14">Dol-P-Man:Man(5)GlcNAc(2)-PP-Dol alpha-1,3-mannosyltransferase</fullName>
        <ecNumber evidence="3 14">2.4.1.258</ecNumber>
    </recommendedName>
    <alternativeName>
        <fullName evidence="14">Dol-P-Man-dependent alpha(1-3)-mannosyltransferase</fullName>
    </alternativeName>
</protein>
<dbReference type="GO" id="GO:0005789">
    <property type="term" value="C:endoplasmic reticulum membrane"/>
    <property type="evidence" value="ECO:0007669"/>
    <property type="project" value="UniProtKB-SubCell"/>
</dbReference>
<dbReference type="HOGENOM" id="CLU_035382_3_0_1"/>
<dbReference type="PANTHER" id="PTHR12646">
    <property type="entry name" value="NOT56 - RELATED"/>
    <property type="match status" value="1"/>
</dbReference>
<evidence type="ECO:0000256" key="8">
    <source>
        <dbReference type="ARBA" id="ARBA00022824"/>
    </source>
</evidence>
<reference evidence="15 16" key="1">
    <citation type="journal article" date="2012" name="New Phytol.">
        <title>Insight into trade-off between wood decay and parasitism from the genome of a fungal forest pathogen.</title>
        <authorList>
            <person name="Olson A."/>
            <person name="Aerts A."/>
            <person name="Asiegbu F."/>
            <person name="Belbahri L."/>
            <person name="Bouzid O."/>
            <person name="Broberg A."/>
            <person name="Canback B."/>
            <person name="Coutinho P.M."/>
            <person name="Cullen D."/>
            <person name="Dalman K."/>
            <person name="Deflorio G."/>
            <person name="van Diepen L.T."/>
            <person name="Dunand C."/>
            <person name="Duplessis S."/>
            <person name="Durling M."/>
            <person name="Gonthier P."/>
            <person name="Grimwood J."/>
            <person name="Fossdal C.G."/>
            <person name="Hansson D."/>
            <person name="Henrissat B."/>
            <person name="Hietala A."/>
            <person name="Himmelstrand K."/>
            <person name="Hoffmeister D."/>
            <person name="Hogberg N."/>
            <person name="James T.Y."/>
            <person name="Karlsson M."/>
            <person name="Kohler A."/>
            <person name="Kues U."/>
            <person name="Lee Y.H."/>
            <person name="Lin Y.C."/>
            <person name="Lind M."/>
            <person name="Lindquist E."/>
            <person name="Lombard V."/>
            <person name="Lucas S."/>
            <person name="Lunden K."/>
            <person name="Morin E."/>
            <person name="Murat C."/>
            <person name="Park J."/>
            <person name="Raffaello T."/>
            <person name="Rouze P."/>
            <person name="Salamov A."/>
            <person name="Schmutz J."/>
            <person name="Solheim H."/>
            <person name="Stahlberg J."/>
            <person name="Velez H."/>
            <person name="de Vries R.P."/>
            <person name="Wiebenga A."/>
            <person name="Woodward S."/>
            <person name="Yakovlev I."/>
            <person name="Garbelotto M."/>
            <person name="Martin F."/>
            <person name="Grigoriev I.V."/>
            <person name="Stenlid J."/>
        </authorList>
    </citation>
    <scope>NUCLEOTIDE SEQUENCE [LARGE SCALE GENOMIC DNA]</scope>
    <source>
        <strain evidence="15 16">TC 32-1</strain>
    </source>
</reference>
<comment type="subcellular location">
    <subcellularLocation>
        <location evidence="1 14">Endoplasmic reticulum membrane</location>
        <topology evidence="1 14">Multi-pass membrane protein</topology>
    </subcellularLocation>
</comment>
<keyword evidence="8 14" id="KW-0256">Endoplasmic reticulum</keyword>
<dbReference type="EC" id="2.4.1.258" evidence="3 14"/>
<keyword evidence="5 14" id="KW-0328">Glycosyltransferase</keyword>
<dbReference type="eggNOG" id="KOG2762">
    <property type="taxonomic scope" value="Eukaryota"/>
</dbReference>
<dbReference type="Pfam" id="PF05208">
    <property type="entry name" value="ALG3"/>
    <property type="match status" value="1"/>
</dbReference>
<evidence type="ECO:0000256" key="3">
    <source>
        <dbReference type="ARBA" id="ARBA00011964"/>
    </source>
</evidence>
<dbReference type="AlphaFoldDB" id="W4KLQ8"/>
<dbReference type="PANTHER" id="PTHR12646:SF0">
    <property type="entry name" value="DOL-P-MAN:MAN(5)GLCNAC(2)-PP-DOL ALPHA-1,3-MANNOSYLTRANSFERASE"/>
    <property type="match status" value="1"/>
</dbReference>